<dbReference type="GO" id="GO:0030170">
    <property type="term" value="F:pyridoxal phosphate binding"/>
    <property type="evidence" value="ECO:0007669"/>
    <property type="project" value="InterPro"/>
</dbReference>
<evidence type="ECO:0000313" key="11">
    <source>
        <dbReference type="EMBL" id="QDJ15019.1"/>
    </source>
</evidence>
<evidence type="ECO:0000256" key="5">
    <source>
        <dbReference type="ARBA" id="ARBA00022676"/>
    </source>
</evidence>
<keyword evidence="7 10" id="KW-0663">Pyridoxal phosphate</keyword>
<keyword evidence="4" id="KW-0021">Allosteric enzyme</keyword>
<comment type="cofactor">
    <cofactor evidence="2 10">
        <name>pyridoxal 5'-phosphate</name>
        <dbReference type="ChEBI" id="CHEBI:597326"/>
    </cofactor>
</comment>
<comment type="catalytic activity">
    <reaction evidence="1 10">
        <text>[(1-&gt;4)-alpha-D-glucosyl](n) + phosphate = [(1-&gt;4)-alpha-D-glucosyl](n-1) + alpha-D-glucose 1-phosphate</text>
        <dbReference type="Rhea" id="RHEA:41732"/>
        <dbReference type="Rhea" id="RHEA-COMP:9584"/>
        <dbReference type="Rhea" id="RHEA-COMP:9586"/>
        <dbReference type="ChEBI" id="CHEBI:15444"/>
        <dbReference type="ChEBI" id="CHEBI:43474"/>
        <dbReference type="ChEBI" id="CHEBI:58601"/>
        <dbReference type="EC" id="2.4.1.1"/>
    </reaction>
</comment>
<dbReference type="AlphaFoldDB" id="A0A8D4IY28"/>
<evidence type="ECO:0000313" key="12">
    <source>
        <dbReference type="Proteomes" id="UP000955338"/>
    </source>
</evidence>
<dbReference type="Pfam" id="PF00343">
    <property type="entry name" value="Phosphorylase"/>
    <property type="match status" value="1"/>
</dbReference>
<sequence length="797" mass="91324">MSNTGVPFNQQQFEQKILQFCTTLGLQTPHQLNLAQWYQAIAQTVSTLAYTQSPQQDQTQRHVNYLSMEFLIGRLTGNNLLNLGWYEKVQTYLQQYHINLSDLLEQERDPALGNGGLGRLAACYLDSMATVAQPATGYGLHYQYGLFKQSFDQGAQSEEGDAWARDTYPWQTYQSGRNLCVGFGGNVTTDHTNRSQWIPAVTIQAKAYDLPVVGYANGIVQALRLWQADNEQQFDLNCFNAGDYLHAEKEVINATALTKVLYPNDNHPNGQKLRLMQQYFHCACSIADIIQRHLTAGYQLDELAQYQVIQLNDTHPTLAIPELMRVLLDHYHFSWEKAWHICQQTFAYTNHTLLPEALEQWDQTLLQQLLPRHFQIIDKINFIFHQTVKQTFGDNSAIWQKIAILFDHRVCMANLCVVACAKVNGVAQLHSDLIISDLFPEYHRLYPNKFCNVTNGITPRRWLRLANPNLAKLLDKIIQGDWTKHLDLLNQVEKYLDEPNFREEYQQIKQQNKLLLTNEIEQSLGLKVNPNAIFDVQIKRFHEYKRQHLNLLHIIHCYQQLKHNPNLDFTPRLFIFAGKAAPGYYLAKNIILAINKVAEVINNDPMVNQKMQIAFLPDYRVSLAEKIIPAADISEQISMAGKEASGTGNMKLALNGALTLGTLDGANIEIAQYVGEENIIIFGHTVDSIRVLLQQGYDPHYYYQQNPAIKNAIDFLRTKAVCGNNPELFTPLIDSLVKQDPFLVLADFESYALAQQEVAKRYLDRENWLKSTILNTARLGIFSSDRSIRDYQQRIWL</sequence>
<evidence type="ECO:0000256" key="1">
    <source>
        <dbReference type="ARBA" id="ARBA00001275"/>
    </source>
</evidence>
<keyword evidence="6 10" id="KW-0808">Transferase</keyword>
<dbReference type="PANTHER" id="PTHR11468:SF25">
    <property type="entry name" value="MALTODEXTRIN PHOSPHORYLASE"/>
    <property type="match status" value="1"/>
</dbReference>
<dbReference type="InterPro" id="IPR000811">
    <property type="entry name" value="Glyco_trans_35"/>
</dbReference>
<evidence type="ECO:0000256" key="7">
    <source>
        <dbReference type="ARBA" id="ARBA00022898"/>
    </source>
</evidence>
<evidence type="ECO:0000256" key="9">
    <source>
        <dbReference type="ARBA" id="ARBA00025174"/>
    </source>
</evidence>
<keyword evidence="12" id="KW-1185">Reference proteome</keyword>
<dbReference type="CDD" id="cd04300">
    <property type="entry name" value="GT35_Glycogen_Phosphorylase"/>
    <property type="match status" value="1"/>
</dbReference>
<dbReference type="InterPro" id="IPR035090">
    <property type="entry name" value="Pyridoxal_P_attach_site"/>
</dbReference>
<reference evidence="11" key="1">
    <citation type="submission" date="2017-06" db="EMBL/GenBank/DDBJ databases">
        <title>Genome sequencing of pathogenic and non-pathogenic strains within Bisgaard taxon 40.</title>
        <authorList>
            <person name="Ladner J.T."/>
            <person name="Lovett S.P."/>
            <person name="Koroleva G."/>
            <person name="Lorch J.M."/>
        </authorList>
    </citation>
    <scope>NUCLEOTIDE SEQUENCE</scope>
    <source>
        <strain evidence="11">27576-1-I1</strain>
    </source>
</reference>
<dbReference type="RefSeq" id="WP_261920459.1">
    <property type="nucleotide sequence ID" value="NZ_CP022011.1"/>
</dbReference>
<dbReference type="GO" id="GO:0008184">
    <property type="term" value="F:glycogen phosphorylase activity"/>
    <property type="evidence" value="ECO:0007669"/>
    <property type="project" value="InterPro"/>
</dbReference>
<dbReference type="FunFam" id="3.40.50.2000:FF:000003">
    <property type="entry name" value="Alpha-1,4 glucan phosphorylase"/>
    <property type="match status" value="1"/>
</dbReference>
<dbReference type="EC" id="2.4.1.1" evidence="10"/>
<comment type="function">
    <text evidence="9">Phosphorylase is an important allosteric enzyme in carbohydrate metabolism. Enzymes from different sources differ in their regulatory mechanisms and in their natural substrates. However, all known phosphorylases share catalytic and structural properties.</text>
</comment>
<keyword evidence="5 10" id="KW-0328">Glycosyltransferase</keyword>
<comment type="similarity">
    <text evidence="3 10">Belongs to the glycogen phosphorylase family.</text>
</comment>
<comment type="function">
    <text evidence="10">Allosteric enzyme that catalyzes the rate-limiting step in glycogen catabolism, the phosphorolytic cleavage of glycogen to produce glucose-1-phosphate, and plays a central role in maintaining cellular and organismal glucose homeostasis.</text>
</comment>
<gene>
    <name evidence="11" type="ORF">CEP48_06070</name>
</gene>
<dbReference type="GO" id="GO:0005737">
    <property type="term" value="C:cytoplasm"/>
    <property type="evidence" value="ECO:0007669"/>
    <property type="project" value="TreeGrafter"/>
</dbReference>
<dbReference type="FunFam" id="3.40.50.2000:FF:000807">
    <property type="entry name" value="Alpha-glucan phosphorylase 2, cytosolic"/>
    <property type="match status" value="1"/>
</dbReference>
<evidence type="ECO:0000256" key="8">
    <source>
        <dbReference type="ARBA" id="ARBA00023277"/>
    </source>
</evidence>
<dbReference type="InterPro" id="IPR011833">
    <property type="entry name" value="Glycg_phsphrylas"/>
</dbReference>
<evidence type="ECO:0000256" key="3">
    <source>
        <dbReference type="ARBA" id="ARBA00006047"/>
    </source>
</evidence>
<evidence type="ECO:0000256" key="4">
    <source>
        <dbReference type="ARBA" id="ARBA00022533"/>
    </source>
</evidence>
<dbReference type="PANTHER" id="PTHR11468">
    <property type="entry name" value="GLYCOGEN PHOSPHORYLASE"/>
    <property type="match status" value="1"/>
</dbReference>
<dbReference type="Gene3D" id="3.40.50.2000">
    <property type="entry name" value="Glycogen Phosphorylase B"/>
    <property type="match status" value="2"/>
</dbReference>
<evidence type="ECO:0000256" key="10">
    <source>
        <dbReference type="RuleBase" id="RU000587"/>
    </source>
</evidence>
<proteinExistence type="inferred from homology"/>
<evidence type="ECO:0000256" key="6">
    <source>
        <dbReference type="ARBA" id="ARBA00022679"/>
    </source>
</evidence>
<dbReference type="SUPFAM" id="SSF53756">
    <property type="entry name" value="UDP-Glycosyltransferase/glycogen phosphorylase"/>
    <property type="match status" value="1"/>
</dbReference>
<dbReference type="EMBL" id="CP022011">
    <property type="protein sequence ID" value="QDJ15019.1"/>
    <property type="molecule type" value="Genomic_DNA"/>
</dbReference>
<dbReference type="NCBIfam" id="TIGR02093">
    <property type="entry name" value="P_ylase"/>
    <property type="match status" value="1"/>
</dbReference>
<keyword evidence="8 10" id="KW-0119">Carbohydrate metabolism</keyword>
<protein>
    <recommendedName>
        <fullName evidence="10">Alpha-1,4 glucan phosphorylase</fullName>
        <ecNumber evidence="10">2.4.1.1</ecNumber>
    </recommendedName>
</protein>
<evidence type="ECO:0000256" key="2">
    <source>
        <dbReference type="ARBA" id="ARBA00001933"/>
    </source>
</evidence>
<dbReference type="PIRSF" id="PIRSF000460">
    <property type="entry name" value="Pprylas_GlgP"/>
    <property type="match status" value="1"/>
</dbReference>
<name>A0A8D4IY28_9PAST</name>
<dbReference type="Proteomes" id="UP000955338">
    <property type="component" value="Chromosome"/>
</dbReference>
<accession>A0A8D4IY28</accession>
<dbReference type="PROSITE" id="PS00102">
    <property type="entry name" value="PHOSPHORYLASE"/>
    <property type="match status" value="1"/>
</dbReference>
<organism evidence="11 12">
    <name type="scientific">Mergibacter septicus</name>
    <dbReference type="NCBI Taxonomy" id="221402"/>
    <lineage>
        <taxon>Bacteria</taxon>
        <taxon>Pseudomonadati</taxon>
        <taxon>Pseudomonadota</taxon>
        <taxon>Gammaproteobacteria</taxon>
        <taxon>Pasteurellales</taxon>
        <taxon>Pasteurellaceae</taxon>
        <taxon>Mergibacter</taxon>
    </lineage>
</organism>
<dbReference type="GO" id="GO:0005980">
    <property type="term" value="P:glycogen catabolic process"/>
    <property type="evidence" value="ECO:0007669"/>
    <property type="project" value="TreeGrafter"/>
</dbReference>